<reference evidence="1 2" key="1">
    <citation type="submission" date="2020-02" db="EMBL/GenBank/DDBJ databases">
        <authorList>
            <person name="Ferguson B K."/>
        </authorList>
    </citation>
    <scope>NUCLEOTIDE SEQUENCE [LARGE SCALE GENOMIC DNA]</scope>
</reference>
<evidence type="ECO:0000313" key="2">
    <source>
        <dbReference type="Proteomes" id="UP000479000"/>
    </source>
</evidence>
<dbReference type="Proteomes" id="UP000479000">
    <property type="component" value="Unassembled WGS sequence"/>
</dbReference>
<keyword evidence="2" id="KW-1185">Reference proteome</keyword>
<name>A0A6H5H2T9_9HEMI</name>
<proteinExistence type="predicted"/>
<accession>A0A6H5H2T9</accession>
<dbReference type="EMBL" id="CADCXU010024144">
    <property type="protein sequence ID" value="CAB0011422.1"/>
    <property type="molecule type" value="Genomic_DNA"/>
</dbReference>
<organism evidence="1 2">
    <name type="scientific">Nesidiocoris tenuis</name>
    <dbReference type="NCBI Taxonomy" id="355587"/>
    <lineage>
        <taxon>Eukaryota</taxon>
        <taxon>Metazoa</taxon>
        <taxon>Ecdysozoa</taxon>
        <taxon>Arthropoda</taxon>
        <taxon>Hexapoda</taxon>
        <taxon>Insecta</taxon>
        <taxon>Pterygota</taxon>
        <taxon>Neoptera</taxon>
        <taxon>Paraneoptera</taxon>
        <taxon>Hemiptera</taxon>
        <taxon>Heteroptera</taxon>
        <taxon>Panheteroptera</taxon>
        <taxon>Cimicomorpha</taxon>
        <taxon>Miridae</taxon>
        <taxon>Dicyphina</taxon>
        <taxon>Nesidiocoris</taxon>
    </lineage>
</organism>
<gene>
    <name evidence="1" type="ORF">NTEN_LOCUS16374</name>
</gene>
<sequence length="49" mass="5489">MSKLHRRSRNPSGIVLPEVVRTLALDYLPVPSEINCLASLRCQVGLRTE</sequence>
<dbReference type="AlphaFoldDB" id="A0A6H5H2T9"/>
<protein>
    <submittedName>
        <fullName evidence="1">Uncharacterized protein</fullName>
    </submittedName>
</protein>
<evidence type="ECO:0000313" key="1">
    <source>
        <dbReference type="EMBL" id="CAB0011422.1"/>
    </source>
</evidence>